<feature type="compositionally biased region" description="Polar residues" evidence="1">
    <location>
        <begin position="942"/>
        <end position="951"/>
    </location>
</feature>
<feature type="compositionally biased region" description="Low complexity" evidence="1">
    <location>
        <begin position="1061"/>
        <end position="1072"/>
    </location>
</feature>
<feature type="region of interest" description="Disordered" evidence="1">
    <location>
        <begin position="1054"/>
        <end position="1152"/>
    </location>
</feature>
<evidence type="ECO:0000313" key="3">
    <source>
        <dbReference type="Proteomes" id="UP000198287"/>
    </source>
</evidence>
<feature type="compositionally biased region" description="Basic and acidic residues" evidence="1">
    <location>
        <begin position="792"/>
        <end position="806"/>
    </location>
</feature>
<feature type="compositionally biased region" description="Basic and acidic residues" evidence="1">
    <location>
        <begin position="712"/>
        <end position="721"/>
    </location>
</feature>
<feature type="region of interest" description="Disordered" evidence="1">
    <location>
        <begin position="612"/>
        <end position="806"/>
    </location>
</feature>
<name>A0A226EU91_FOLCA</name>
<feature type="compositionally biased region" description="Basic residues" evidence="1">
    <location>
        <begin position="876"/>
        <end position="900"/>
    </location>
</feature>
<feature type="region of interest" description="Disordered" evidence="1">
    <location>
        <begin position="432"/>
        <end position="454"/>
    </location>
</feature>
<accession>A0A226EU91</accession>
<evidence type="ECO:0000313" key="2">
    <source>
        <dbReference type="EMBL" id="OXA61162.1"/>
    </source>
</evidence>
<feature type="compositionally biased region" description="Basic and acidic residues" evidence="1">
    <location>
        <begin position="224"/>
        <end position="236"/>
    </location>
</feature>
<feature type="region of interest" description="Disordered" evidence="1">
    <location>
        <begin position="273"/>
        <end position="302"/>
    </location>
</feature>
<keyword evidence="3" id="KW-1185">Reference proteome</keyword>
<dbReference type="PANTHER" id="PTHR36812">
    <property type="entry name" value="NEUROFILAMENT TRIPLET M PROTEIN-LIKE PROTEIN"/>
    <property type="match status" value="1"/>
</dbReference>
<evidence type="ECO:0000256" key="1">
    <source>
        <dbReference type="SAM" id="MobiDB-lite"/>
    </source>
</evidence>
<dbReference type="AlphaFoldDB" id="A0A226EU91"/>
<feature type="compositionally biased region" description="Low complexity" evidence="1">
    <location>
        <begin position="660"/>
        <end position="673"/>
    </location>
</feature>
<feature type="compositionally biased region" description="Acidic residues" evidence="1">
    <location>
        <begin position="741"/>
        <end position="752"/>
    </location>
</feature>
<sequence length="1152" mass="128969">MEVKRRKTLLASLPCEMLRLAKTVMVFLTSLNTLFRKDLKCTAILIGFGLASVTNLPSTSASLIPISQQIPSSSSVAITKIESNNKSEPYFIEFVQPNNTNSNTTHPRRLTKLPNGHSKLYERKMRKAPESAMNRARLLLGSLNRQNCFAKVLCGLGAREPTTKTDIFNDYVYLMEELVVDDDDDEAEKTKPKAKGKGKKWGKDKKHKKVHTKKEDDSDSSQSKSEEKKPQEDIDDKLTDWNFLADSSLAQEDPQVLKYVQLEEKRRQYKDQLPNDILLKRMDQENSRNKSRNLDNENPIQLQLPPKSTLRLARKMATSIRKGKTFSTRRQCRKFRTFLRDRCPFDDIQMNEIISNLRKMLTGQGQVSSSVSKTTTTVTANGAADGQVKAISQPGGGGSKVEIILHLNQNGMPYGGYHPMQYPQMPSTQQFTIPASTSQPRPSGSSSTVTLAPPLPPWPQLQLGGGSSDPRYPNNGMGYSYYTTPPTTTTTTTTEPTTTTVRSAGEEQLLDFLYGVVNFNESESNPAAPTPEVKQQNPQSSNPYWSVANSALDKLDDVEHQLKIRDRENDDDDSRSKSSEEDELKSYIKSLKETLKGFSQMSNITLLADQTSPVVGEKSSEEDNSSQDDFGVLLPETSDEIRNGEDSNGDDDESDENSQQEDSIVNNLTETTTKPPPLTLIAFPTLEPTLFSTTTIRPPKEELLFDEDTEDNSEKQFGRDDENTDDKEDDEYEPEYASASAEDDENQDDSSENSENSPLVSRDDENGDVQQKSVERNSPRPPSILLKFEPIPAEKDPEEMSAKEKSKLIALSNALLPPVADTQSSTPNRKPVQDIMEEILIPTAKPVLNVFQSVSKIVKSEINIDEFADDSGKSPKFPKKKKKKGSQQKLRYQNRRRSPLRKPLFQSPDPETQQDSISTDDSSDEADDDYPHRNRGDLNSDEFYNNGTKSKNGPLISIPRFPQSSSQQSSQIYHNLMNLMGMRPVGKEITSLQEQQQSIQSQYGYGSKEIKSAPQLLSPSENSFTKNHLVAQPKIGISIPLGFDMMGRDGLADVIGTDAPSTTTSTTTTTTTPKNVKGDLADDEDDDDDHSKESKESKECKKKKDKKKKDKKKKDKKKKDKKKKDKKKKDKKKKKKKKGKKHEKSKKGESSG</sequence>
<feature type="compositionally biased region" description="Basic and acidic residues" evidence="1">
    <location>
        <begin position="1089"/>
        <end position="1099"/>
    </location>
</feature>
<dbReference type="EMBL" id="LNIX01000002">
    <property type="protein sequence ID" value="OXA61162.1"/>
    <property type="molecule type" value="Genomic_DNA"/>
</dbReference>
<feature type="compositionally biased region" description="Basic and acidic residues" evidence="1">
    <location>
        <begin position="929"/>
        <end position="938"/>
    </location>
</feature>
<feature type="compositionally biased region" description="Acidic residues" evidence="1">
    <location>
        <begin position="647"/>
        <end position="659"/>
    </location>
</feature>
<feature type="region of interest" description="Disordered" evidence="1">
    <location>
        <begin position="184"/>
        <end position="236"/>
    </location>
</feature>
<dbReference type="Proteomes" id="UP000198287">
    <property type="component" value="Unassembled WGS sequence"/>
</dbReference>
<feature type="compositionally biased region" description="Acidic residues" evidence="1">
    <location>
        <begin position="722"/>
        <end position="734"/>
    </location>
</feature>
<comment type="caution">
    <text evidence="2">The sequence shown here is derived from an EMBL/GenBank/DDBJ whole genome shotgun (WGS) entry which is preliminary data.</text>
</comment>
<gene>
    <name evidence="2" type="ORF">Fcan01_05595</name>
</gene>
<feature type="compositionally biased region" description="Low complexity" evidence="1">
    <location>
        <begin position="436"/>
        <end position="448"/>
    </location>
</feature>
<feature type="compositionally biased region" description="Basic residues" evidence="1">
    <location>
        <begin position="192"/>
        <end position="212"/>
    </location>
</feature>
<feature type="region of interest" description="Disordered" evidence="1">
    <location>
        <begin position="862"/>
        <end position="969"/>
    </location>
</feature>
<dbReference type="PANTHER" id="PTHR36812:SF9">
    <property type="entry name" value="MYB-LIKE PROTEIN X ISOFORM X1"/>
    <property type="match status" value="1"/>
</dbReference>
<feature type="compositionally biased region" description="Basic residues" evidence="1">
    <location>
        <begin position="1100"/>
        <end position="1145"/>
    </location>
</feature>
<proteinExistence type="predicted"/>
<organism evidence="2 3">
    <name type="scientific">Folsomia candida</name>
    <name type="common">Springtail</name>
    <dbReference type="NCBI Taxonomy" id="158441"/>
    <lineage>
        <taxon>Eukaryota</taxon>
        <taxon>Metazoa</taxon>
        <taxon>Ecdysozoa</taxon>
        <taxon>Arthropoda</taxon>
        <taxon>Hexapoda</taxon>
        <taxon>Collembola</taxon>
        <taxon>Entomobryomorpha</taxon>
        <taxon>Isotomoidea</taxon>
        <taxon>Isotomidae</taxon>
        <taxon>Proisotominae</taxon>
        <taxon>Folsomia</taxon>
    </lineage>
</organism>
<reference evidence="2 3" key="1">
    <citation type="submission" date="2015-12" db="EMBL/GenBank/DDBJ databases">
        <title>The genome of Folsomia candida.</title>
        <authorList>
            <person name="Faddeeva A."/>
            <person name="Derks M.F."/>
            <person name="Anvar Y."/>
            <person name="Smit S."/>
            <person name="Van Straalen N."/>
            <person name="Roelofs D."/>
        </authorList>
    </citation>
    <scope>NUCLEOTIDE SEQUENCE [LARGE SCALE GENOMIC DNA]</scope>
    <source>
        <strain evidence="2 3">VU population</strain>
        <tissue evidence="2">Whole body</tissue>
    </source>
</reference>
<feature type="compositionally biased region" description="Basic and acidic residues" evidence="1">
    <location>
        <begin position="278"/>
        <end position="295"/>
    </location>
</feature>
<feature type="region of interest" description="Disordered" evidence="1">
    <location>
        <begin position="521"/>
        <end position="544"/>
    </location>
</feature>
<protein>
    <submittedName>
        <fullName evidence="2">Uncharacterized protein</fullName>
    </submittedName>
</protein>
<feature type="region of interest" description="Disordered" evidence="1">
    <location>
        <begin position="563"/>
        <end position="584"/>
    </location>
</feature>